<gene>
    <name evidence="8" type="ordered locus">CHU_2017</name>
</gene>
<dbReference type="GO" id="GO:0005886">
    <property type="term" value="C:plasma membrane"/>
    <property type="evidence" value="ECO:0007669"/>
    <property type="project" value="UniProtKB-SubCell"/>
</dbReference>
<evidence type="ECO:0000256" key="6">
    <source>
        <dbReference type="ARBA" id="ARBA00023136"/>
    </source>
</evidence>
<dbReference type="InterPro" id="IPR003400">
    <property type="entry name" value="ExbD"/>
</dbReference>
<keyword evidence="9" id="KW-1185">Reference proteome</keyword>
<keyword evidence="7" id="KW-0813">Transport</keyword>
<dbReference type="PANTHER" id="PTHR30558:SF3">
    <property type="entry name" value="BIOPOLYMER TRANSPORT PROTEIN EXBD-RELATED"/>
    <property type="match status" value="1"/>
</dbReference>
<dbReference type="EMBL" id="CP000383">
    <property type="protein sequence ID" value="ABG59283.1"/>
    <property type="molecule type" value="Genomic_DNA"/>
</dbReference>
<organism evidence="8 9">
    <name type="scientific">Cytophaga hutchinsonii (strain ATCC 33406 / DSM 1761 / CIP 103989 / NBRC 15051 / NCIMB 9469 / D465)</name>
    <dbReference type="NCBI Taxonomy" id="269798"/>
    <lineage>
        <taxon>Bacteria</taxon>
        <taxon>Pseudomonadati</taxon>
        <taxon>Bacteroidota</taxon>
        <taxon>Cytophagia</taxon>
        <taxon>Cytophagales</taxon>
        <taxon>Cytophagaceae</taxon>
        <taxon>Cytophaga</taxon>
    </lineage>
</organism>
<keyword evidence="4 7" id="KW-0812">Transmembrane</keyword>
<dbReference type="GO" id="GO:0022857">
    <property type="term" value="F:transmembrane transporter activity"/>
    <property type="evidence" value="ECO:0007669"/>
    <property type="project" value="InterPro"/>
</dbReference>
<dbReference type="GO" id="GO:0015031">
    <property type="term" value="P:protein transport"/>
    <property type="evidence" value="ECO:0007669"/>
    <property type="project" value="UniProtKB-KW"/>
</dbReference>
<evidence type="ECO:0000256" key="2">
    <source>
        <dbReference type="ARBA" id="ARBA00005811"/>
    </source>
</evidence>
<dbReference type="OrthoDB" id="9793581at2"/>
<accession>A0A6N4SSJ8</accession>
<evidence type="ECO:0000313" key="8">
    <source>
        <dbReference type="EMBL" id="ABG59283.1"/>
    </source>
</evidence>
<dbReference type="KEGG" id="chu:CHU_2017"/>
<evidence type="ECO:0000256" key="4">
    <source>
        <dbReference type="ARBA" id="ARBA00022692"/>
    </source>
</evidence>
<dbReference type="PANTHER" id="PTHR30558">
    <property type="entry name" value="EXBD MEMBRANE COMPONENT OF PMF-DRIVEN MACROMOLECULE IMPORT SYSTEM"/>
    <property type="match status" value="1"/>
</dbReference>
<keyword evidence="3" id="KW-1003">Cell membrane</keyword>
<dbReference type="Pfam" id="PF02472">
    <property type="entry name" value="ExbD"/>
    <property type="match status" value="1"/>
</dbReference>
<evidence type="ECO:0000256" key="7">
    <source>
        <dbReference type="RuleBase" id="RU003879"/>
    </source>
</evidence>
<dbReference type="Proteomes" id="UP000001822">
    <property type="component" value="Chromosome"/>
</dbReference>
<dbReference type="RefSeq" id="WP_011585400.1">
    <property type="nucleotide sequence ID" value="NC_008255.1"/>
</dbReference>
<evidence type="ECO:0000256" key="3">
    <source>
        <dbReference type="ARBA" id="ARBA00022475"/>
    </source>
</evidence>
<evidence type="ECO:0000313" key="9">
    <source>
        <dbReference type="Proteomes" id="UP000001822"/>
    </source>
</evidence>
<comment type="similarity">
    <text evidence="2 7">Belongs to the ExbD/TolR family.</text>
</comment>
<keyword evidence="7" id="KW-0653">Protein transport</keyword>
<sequence>MSKVKTKRHSISLDMTAMCDMAFLLLTFFILTAKMKVPEPAQFDVPSSVSTQKYEEKDLIRISISNDDRIFLTIPDQTLRREMIDAYANTFKVNLTPKQKEAFELTETFGMQKADLVSYLAQSTEIRKNFPQTGIPADSTNNELEQWIATATGVRPELTIAIKGDKDANYNKFGEVIATLKKRRIYAFSLVTTLEAKPANL</sequence>
<keyword evidence="5" id="KW-1133">Transmembrane helix</keyword>
<evidence type="ECO:0000256" key="5">
    <source>
        <dbReference type="ARBA" id="ARBA00022989"/>
    </source>
</evidence>
<dbReference type="AlphaFoldDB" id="A0A6N4SSJ8"/>
<name>A0A6N4SSJ8_CYTH3</name>
<proteinExistence type="inferred from homology"/>
<keyword evidence="6" id="KW-0472">Membrane</keyword>
<comment type="subcellular location">
    <subcellularLocation>
        <location evidence="1">Cell membrane</location>
        <topology evidence="1">Single-pass membrane protein</topology>
    </subcellularLocation>
    <subcellularLocation>
        <location evidence="7">Cell membrane</location>
        <topology evidence="7">Single-pass type II membrane protein</topology>
    </subcellularLocation>
</comment>
<evidence type="ECO:0000256" key="1">
    <source>
        <dbReference type="ARBA" id="ARBA00004162"/>
    </source>
</evidence>
<protein>
    <submittedName>
        <fullName evidence="8">Outer membrane transport energization protein ExbD</fullName>
    </submittedName>
</protein>
<reference evidence="8 9" key="1">
    <citation type="journal article" date="2007" name="Appl. Environ. Microbiol.">
        <title>Genome sequence of the cellulolytic gliding bacterium Cytophaga hutchinsonii.</title>
        <authorList>
            <person name="Xie G."/>
            <person name="Bruce D.C."/>
            <person name="Challacombe J.F."/>
            <person name="Chertkov O."/>
            <person name="Detter J.C."/>
            <person name="Gilna P."/>
            <person name="Han C.S."/>
            <person name="Lucas S."/>
            <person name="Misra M."/>
            <person name="Myers G.L."/>
            <person name="Richardson P."/>
            <person name="Tapia R."/>
            <person name="Thayer N."/>
            <person name="Thompson L.S."/>
            <person name="Brettin T.S."/>
            <person name="Henrissat B."/>
            <person name="Wilson D.B."/>
            <person name="McBride M.J."/>
        </authorList>
    </citation>
    <scope>NUCLEOTIDE SEQUENCE [LARGE SCALE GENOMIC DNA]</scope>
    <source>
        <strain evidence="9">ATCC 33406 / DSM 1761 / CIP 103989 / NBRC 15051 / NCIMB 9469 / D465</strain>
    </source>
</reference>